<dbReference type="RefSeq" id="WP_334579690.1">
    <property type="nucleotide sequence ID" value="NZ_JBEZVE010000002.1"/>
</dbReference>
<name>A0ABV2ZBL2_9ACTN</name>
<proteinExistence type="predicted"/>
<evidence type="ECO:0000256" key="1">
    <source>
        <dbReference type="SAM" id="MobiDB-lite"/>
    </source>
</evidence>
<comment type="caution">
    <text evidence="2">The sequence shown here is derived from an EMBL/GenBank/DDBJ whole genome shotgun (WGS) entry which is preliminary data.</text>
</comment>
<organism evidence="2 3">
    <name type="scientific">Streptomyces sp. 900129855</name>
    <dbReference type="NCBI Taxonomy" id="3155129"/>
    <lineage>
        <taxon>Bacteria</taxon>
        <taxon>Bacillati</taxon>
        <taxon>Actinomycetota</taxon>
        <taxon>Actinomycetes</taxon>
        <taxon>Kitasatosporales</taxon>
        <taxon>Streptomycetaceae</taxon>
        <taxon>Streptomyces</taxon>
    </lineage>
</organism>
<evidence type="ECO:0000313" key="2">
    <source>
        <dbReference type="EMBL" id="MEU3779748.1"/>
    </source>
</evidence>
<accession>A0ABV2ZBL2</accession>
<keyword evidence="3" id="KW-1185">Reference proteome</keyword>
<feature type="compositionally biased region" description="Basic and acidic residues" evidence="1">
    <location>
        <begin position="101"/>
        <end position="111"/>
    </location>
</feature>
<reference evidence="2 3" key="1">
    <citation type="submission" date="2024-06" db="EMBL/GenBank/DDBJ databases">
        <title>The Natural Products Discovery Center: Release of the First 8490 Sequenced Strains for Exploring Actinobacteria Biosynthetic Diversity.</title>
        <authorList>
            <person name="Kalkreuter E."/>
            <person name="Kautsar S.A."/>
            <person name="Yang D."/>
            <person name="Bader C.D."/>
            <person name="Teijaro C.N."/>
            <person name="Fluegel L."/>
            <person name="Davis C.M."/>
            <person name="Simpson J.R."/>
            <person name="Lauterbach L."/>
            <person name="Steele A.D."/>
            <person name="Gui C."/>
            <person name="Meng S."/>
            <person name="Li G."/>
            <person name="Viehrig K."/>
            <person name="Ye F."/>
            <person name="Su P."/>
            <person name="Kiefer A.F."/>
            <person name="Nichols A."/>
            <person name="Cepeda A.J."/>
            <person name="Yan W."/>
            <person name="Fan B."/>
            <person name="Jiang Y."/>
            <person name="Adhikari A."/>
            <person name="Zheng C.-J."/>
            <person name="Schuster L."/>
            <person name="Cowan T.M."/>
            <person name="Smanski M.J."/>
            <person name="Chevrette M.G."/>
            <person name="De Carvalho L.P.S."/>
            <person name="Shen B."/>
        </authorList>
    </citation>
    <scope>NUCLEOTIDE SEQUENCE [LARGE SCALE GENOMIC DNA]</scope>
    <source>
        <strain evidence="2 3">NPDC033843</strain>
    </source>
</reference>
<protein>
    <submittedName>
        <fullName evidence="2">Uncharacterized protein</fullName>
    </submittedName>
</protein>
<dbReference type="EMBL" id="JBEZVE010000002">
    <property type="protein sequence ID" value="MEU3779748.1"/>
    <property type="molecule type" value="Genomic_DNA"/>
</dbReference>
<feature type="region of interest" description="Disordered" evidence="1">
    <location>
        <begin position="88"/>
        <end position="111"/>
    </location>
</feature>
<dbReference type="Proteomes" id="UP001550739">
    <property type="component" value="Unassembled WGS sequence"/>
</dbReference>
<evidence type="ECO:0000313" key="3">
    <source>
        <dbReference type="Proteomes" id="UP001550739"/>
    </source>
</evidence>
<sequence length="111" mass="11985">MIGSQDGVLRLLPWVGPEGKPCYLVGDGIGRLSRLADTVEAVQLGMACELLDHAADMLADRKATSAQLHFLAARMAEALRDVHRIAESRGARLPSPEYDDPGVRDETDGDD</sequence>
<gene>
    <name evidence="2" type="ORF">AB0E89_03980</name>
</gene>